<gene>
    <name evidence="1" type="ORF">FWK35_00030390</name>
</gene>
<protein>
    <submittedName>
        <fullName evidence="1">Uncharacterized protein</fullName>
    </submittedName>
</protein>
<comment type="caution">
    <text evidence="1">The sequence shown here is derived from an EMBL/GenBank/DDBJ whole genome shotgun (WGS) entry which is preliminary data.</text>
</comment>
<evidence type="ECO:0000313" key="2">
    <source>
        <dbReference type="Proteomes" id="UP000478052"/>
    </source>
</evidence>
<evidence type="ECO:0000313" key="1">
    <source>
        <dbReference type="EMBL" id="KAF0752166.1"/>
    </source>
</evidence>
<keyword evidence="2" id="KW-1185">Reference proteome</keyword>
<accession>A0A6G0YAH8</accession>
<dbReference type="AlphaFoldDB" id="A0A6G0YAH8"/>
<name>A0A6G0YAH8_APHCR</name>
<reference evidence="1 2" key="1">
    <citation type="submission" date="2019-08" db="EMBL/GenBank/DDBJ databases">
        <title>Whole genome of Aphis craccivora.</title>
        <authorList>
            <person name="Voronova N.V."/>
            <person name="Shulinski R.S."/>
            <person name="Bandarenka Y.V."/>
            <person name="Zhorov D.G."/>
            <person name="Warner D."/>
        </authorList>
    </citation>
    <scope>NUCLEOTIDE SEQUENCE [LARGE SCALE GENOMIC DNA]</scope>
    <source>
        <strain evidence="1">180601</strain>
        <tissue evidence="1">Whole Body</tissue>
    </source>
</reference>
<sequence length="23" mass="2761">MHQILILKTSQLFGNLYRTKLNE</sequence>
<dbReference type="Proteomes" id="UP000478052">
    <property type="component" value="Unassembled WGS sequence"/>
</dbReference>
<organism evidence="1 2">
    <name type="scientific">Aphis craccivora</name>
    <name type="common">Cowpea aphid</name>
    <dbReference type="NCBI Taxonomy" id="307492"/>
    <lineage>
        <taxon>Eukaryota</taxon>
        <taxon>Metazoa</taxon>
        <taxon>Ecdysozoa</taxon>
        <taxon>Arthropoda</taxon>
        <taxon>Hexapoda</taxon>
        <taxon>Insecta</taxon>
        <taxon>Pterygota</taxon>
        <taxon>Neoptera</taxon>
        <taxon>Paraneoptera</taxon>
        <taxon>Hemiptera</taxon>
        <taxon>Sternorrhyncha</taxon>
        <taxon>Aphidomorpha</taxon>
        <taxon>Aphidoidea</taxon>
        <taxon>Aphididae</taxon>
        <taxon>Aphidini</taxon>
        <taxon>Aphis</taxon>
        <taxon>Aphis</taxon>
    </lineage>
</organism>
<proteinExistence type="predicted"/>
<dbReference type="EMBL" id="VUJU01005135">
    <property type="protein sequence ID" value="KAF0752166.1"/>
    <property type="molecule type" value="Genomic_DNA"/>
</dbReference>